<dbReference type="GO" id="GO:0015031">
    <property type="term" value="P:protein transport"/>
    <property type="evidence" value="ECO:0007669"/>
    <property type="project" value="InterPro"/>
</dbReference>
<keyword evidence="6" id="KW-0175">Coiled coil</keyword>
<dbReference type="GO" id="GO:0055038">
    <property type="term" value="C:recycling endosome membrane"/>
    <property type="evidence" value="ECO:0007669"/>
    <property type="project" value="TreeGrafter"/>
</dbReference>
<protein>
    <recommendedName>
        <fullName evidence="5">Secretory carrier-associated membrane protein</fullName>
        <shortName evidence="5">Secretory carrier membrane protein</shortName>
    </recommendedName>
</protein>
<dbReference type="InterPro" id="IPR007273">
    <property type="entry name" value="SCAMP"/>
</dbReference>
<evidence type="ECO:0000256" key="5">
    <source>
        <dbReference type="RuleBase" id="RU363122"/>
    </source>
</evidence>
<dbReference type="WBParaSite" id="HNAJ_0000791901-mRNA-1">
    <property type="protein sequence ID" value="HNAJ_0000791901-mRNA-1"/>
    <property type="gene ID" value="HNAJ_0000791901"/>
</dbReference>
<evidence type="ECO:0000313" key="9">
    <source>
        <dbReference type="Proteomes" id="UP000278807"/>
    </source>
</evidence>
<gene>
    <name evidence="8" type="ORF">HNAJ_LOCUS7915</name>
</gene>
<dbReference type="Proteomes" id="UP000278807">
    <property type="component" value="Unassembled WGS sequence"/>
</dbReference>
<keyword evidence="2 5" id="KW-0812">Transmembrane</keyword>
<evidence type="ECO:0000256" key="2">
    <source>
        <dbReference type="ARBA" id="ARBA00022692"/>
    </source>
</evidence>
<sequence length="313" mass="35065">MSSLKTDALEDYNPFGDPLASATVTLDRQPALLPPADTKPPPSYSLEPQITDGTLEESHSTFLPTGPPVLTVADLQRRQAELDARAAQLDLREKQAQQQEAWRLEHGYSTAEVPNWPPFPRWCCFRPMVHIDFNSDIPSNCRWMAQYGHYFWMAYCLLLLLNVFGTLSYLIASKDLSTTGPLFGVSIAVFAIMSPASFFCWNRPLYKALKKNSSMQFCIFFPFFGIQILIIAIQLLGIDYLGACGWINSLKQLSENRTTASFMLFIAALFTVAAAAAVYLILRVHMFYRNSGANFRHAKQELAHDVVAGSFAT</sequence>
<evidence type="ECO:0000256" key="1">
    <source>
        <dbReference type="ARBA" id="ARBA00004141"/>
    </source>
</evidence>
<feature type="region of interest" description="Disordered" evidence="7">
    <location>
        <begin position="27"/>
        <end position="49"/>
    </location>
</feature>
<keyword evidence="5" id="KW-0813">Transport</keyword>
<organism evidence="10">
    <name type="scientific">Rodentolepis nana</name>
    <name type="common">Dwarf tapeworm</name>
    <name type="synonym">Hymenolepis nana</name>
    <dbReference type="NCBI Taxonomy" id="102285"/>
    <lineage>
        <taxon>Eukaryota</taxon>
        <taxon>Metazoa</taxon>
        <taxon>Spiralia</taxon>
        <taxon>Lophotrochozoa</taxon>
        <taxon>Platyhelminthes</taxon>
        <taxon>Cestoda</taxon>
        <taxon>Eucestoda</taxon>
        <taxon>Cyclophyllidea</taxon>
        <taxon>Hymenolepididae</taxon>
        <taxon>Rodentolepis</taxon>
    </lineage>
</organism>
<accession>A0A0R3TL30</accession>
<dbReference type="OrthoDB" id="242866at2759"/>
<evidence type="ECO:0000313" key="8">
    <source>
        <dbReference type="EMBL" id="VDO03775.1"/>
    </source>
</evidence>
<reference evidence="10" key="1">
    <citation type="submission" date="2017-02" db="UniProtKB">
        <authorList>
            <consortium name="WormBaseParasite"/>
        </authorList>
    </citation>
    <scope>IDENTIFICATION</scope>
</reference>
<comment type="similarity">
    <text evidence="5">Belongs to the SCAMP family.</text>
</comment>
<evidence type="ECO:0000256" key="4">
    <source>
        <dbReference type="ARBA" id="ARBA00023136"/>
    </source>
</evidence>
<feature type="coiled-coil region" evidence="6">
    <location>
        <begin position="72"/>
        <end position="99"/>
    </location>
</feature>
<feature type="region of interest" description="Disordered" evidence="7">
    <location>
        <begin position="1"/>
        <end position="20"/>
    </location>
</feature>
<dbReference type="GO" id="GO:0032588">
    <property type="term" value="C:trans-Golgi network membrane"/>
    <property type="evidence" value="ECO:0007669"/>
    <property type="project" value="TreeGrafter"/>
</dbReference>
<name>A0A0R3TL30_RODNA</name>
<keyword evidence="3 5" id="KW-1133">Transmembrane helix</keyword>
<dbReference type="EMBL" id="UZAE01012152">
    <property type="protein sequence ID" value="VDO03775.1"/>
    <property type="molecule type" value="Genomic_DNA"/>
</dbReference>
<dbReference type="PANTHER" id="PTHR10687:SF2">
    <property type="entry name" value="SECRETORY CARRIER-ASSOCIATED MEMBRANE PROTEIN"/>
    <property type="match status" value="1"/>
</dbReference>
<reference evidence="8 9" key="2">
    <citation type="submission" date="2018-11" db="EMBL/GenBank/DDBJ databases">
        <authorList>
            <consortium name="Pathogen Informatics"/>
        </authorList>
    </citation>
    <scope>NUCLEOTIDE SEQUENCE [LARGE SCALE GENOMIC DNA]</scope>
</reference>
<evidence type="ECO:0000256" key="3">
    <source>
        <dbReference type="ARBA" id="ARBA00022989"/>
    </source>
</evidence>
<feature type="transmembrane region" description="Helical" evidence="5">
    <location>
        <begin position="217"/>
        <end position="242"/>
    </location>
</feature>
<evidence type="ECO:0000313" key="10">
    <source>
        <dbReference type="WBParaSite" id="HNAJ_0000791901-mRNA-1"/>
    </source>
</evidence>
<feature type="transmembrane region" description="Helical" evidence="5">
    <location>
        <begin position="183"/>
        <end position="205"/>
    </location>
</feature>
<dbReference type="PANTHER" id="PTHR10687">
    <property type="entry name" value="SECRETORY CARRIER-ASSOCIATED MEMBRANE PROTEIN SCAMP"/>
    <property type="match status" value="1"/>
</dbReference>
<feature type="transmembrane region" description="Helical" evidence="5">
    <location>
        <begin position="262"/>
        <end position="282"/>
    </location>
</feature>
<comment type="subcellular location">
    <subcellularLocation>
        <location evidence="1 5">Membrane</location>
        <topology evidence="1 5">Multi-pass membrane protein</topology>
    </subcellularLocation>
</comment>
<dbReference type="AlphaFoldDB" id="A0A0R3TL30"/>
<proteinExistence type="inferred from homology"/>
<dbReference type="Pfam" id="PF04144">
    <property type="entry name" value="SCAMP"/>
    <property type="match status" value="1"/>
</dbReference>
<keyword evidence="9" id="KW-1185">Reference proteome</keyword>
<evidence type="ECO:0000256" key="6">
    <source>
        <dbReference type="SAM" id="Coils"/>
    </source>
</evidence>
<feature type="transmembrane region" description="Helical" evidence="5">
    <location>
        <begin position="150"/>
        <end position="171"/>
    </location>
</feature>
<evidence type="ECO:0000256" key="7">
    <source>
        <dbReference type="SAM" id="MobiDB-lite"/>
    </source>
</evidence>
<keyword evidence="4 5" id="KW-0472">Membrane</keyword>